<dbReference type="InterPro" id="IPR052176">
    <property type="entry name" value="Glycosyl_Hydrlase_43_Enz"/>
</dbReference>
<dbReference type="SUPFAM" id="SSF75005">
    <property type="entry name" value="Arabinanase/levansucrase/invertase"/>
    <property type="match status" value="1"/>
</dbReference>
<gene>
    <name evidence="3" type="ORF">FUA26_06785</name>
</gene>
<dbReference type="CDD" id="cd08994">
    <property type="entry name" value="GH43_62_32_68_117_130-like"/>
    <property type="match status" value="1"/>
</dbReference>
<dbReference type="AlphaFoldDB" id="A0A5C7B2N2"/>
<reference evidence="4" key="1">
    <citation type="submission" date="2019-08" db="EMBL/GenBank/DDBJ databases">
        <title>Seonamhaeicola sediminis sp. nov., isolated from marine sediment.</title>
        <authorList>
            <person name="Cao W.R."/>
        </authorList>
    </citation>
    <scope>NUCLEOTIDE SEQUENCE [LARGE SCALE GENOMIC DNA]</scope>
    <source>
        <strain evidence="4">Gy8</strain>
    </source>
</reference>
<dbReference type="Proteomes" id="UP000321790">
    <property type="component" value="Unassembled WGS sequence"/>
</dbReference>
<dbReference type="Gene3D" id="2.115.10.20">
    <property type="entry name" value="Glycosyl hydrolase domain, family 43"/>
    <property type="match status" value="1"/>
</dbReference>
<evidence type="ECO:0000313" key="3">
    <source>
        <dbReference type="EMBL" id="TXE12102.1"/>
    </source>
</evidence>
<proteinExistence type="predicted"/>
<sequence>MSCANKVSENINTKKNIYNDITLELGKVSDFSNFTDTDNITVWGGSAIKGEDGLYHMFYSRWKKNLGWAWVTHSEIAHAVSTSPFGPFKHKDVVFPRRGAEYWDGLCTHNPTTHKFEGKYYLYYMGNTGDDVNPCVPGKIEYNWTHRNNQRIGVAVADNPNGPWKRFDEPLIDASEDENALDGFDWKLSKNPLVSKLEITKQDGSIQKLKHLERPQMFFENGKPIALFCAADTLDTKGVLHSWNVQIPIKILNNK</sequence>
<dbReference type="GO" id="GO:0045493">
    <property type="term" value="P:xylan catabolic process"/>
    <property type="evidence" value="ECO:0007669"/>
    <property type="project" value="UniProtKB-KW"/>
</dbReference>
<evidence type="ECO:0008006" key="5">
    <source>
        <dbReference type="Google" id="ProtNLM"/>
    </source>
</evidence>
<comment type="caution">
    <text evidence="3">The sequence shown here is derived from an EMBL/GenBank/DDBJ whole genome shotgun (WGS) entry which is preliminary data.</text>
</comment>
<accession>A0A5C7B2N2</accession>
<evidence type="ECO:0000256" key="2">
    <source>
        <dbReference type="ARBA" id="ARBA00023277"/>
    </source>
</evidence>
<dbReference type="EMBL" id="VOSC01000019">
    <property type="protein sequence ID" value="TXE12102.1"/>
    <property type="molecule type" value="Genomic_DNA"/>
</dbReference>
<dbReference type="PANTHER" id="PTHR43772">
    <property type="entry name" value="ENDO-1,4-BETA-XYLANASE"/>
    <property type="match status" value="1"/>
</dbReference>
<organism evidence="3 4">
    <name type="scientific">Seonamhaeicola algicola</name>
    <dbReference type="NCBI Taxonomy" id="1719036"/>
    <lineage>
        <taxon>Bacteria</taxon>
        <taxon>Pseudomonadati</taxon>
        <taxon>Bacteroidota</taxon>
        <taxon>Flavobacteriia</taxon>
        <taxon>Flavobacteriales</taxon>
        <taxon>Flavobacteriaceae</taxon>
    </lineage>
</organism>
<evidence type="ECO:0000256" key="1">
    <source>
        <dbReference type="ARBA" id="ARBA00022651"/>
    </source>
</evidence>
<keyword evidence="4" id="KW-1185">Reference proteome</keyword>
<keyword evidence="2" id="KW-0119">Carbohydrate metabolism</keyword>
<dbReference type="PANTHER" id="PTHR43772:SF2">
    <property type="entry name" value="PUTATIVE (AFU_ORTHOLOGUE AFUA_2G04480)-RELATED"/>
    <property type="match status" value="1"/>
</dbReference>
<dbReference type="OrthoDB" id="1164909at2"/>
<keyword evidence="1" id="KW-0624">Polysaccharide degradation</keyword>
<name>A0A5C7B2N2_9FLAO</name>
<protein>
    <recommendedName>
        <fullName evidence="5">Family 43 glycosylhydrolase</fullName>
    </recommendedName>
</protein>
<keyword evidence="1" id="KW-0858">Xylan degradation</keyword>
<dbReference type="InterPro" id="IPR023296">
    <property type="entry name" value="Glyco_hydro_beta-prop_sf"/>
</dbReference>
<evidence type="ECO:0000313" key="4">
    <source>
        <dbReference type="Proteomes" id="UP000321790"/>
    </source>
</evidence>